<dbReference type="EMBL" id="JAFBFI010000002">
    <property type="protein sequence ID" value="MBM7691478.1"/>
    <property type="molecule type" value="Genomic_DNA"/>
</dbReference>
<sequence length="386" mass="43753">MIDYQVVWKGPVLDATGYGAASREYALALDRQGIDVKIEAYSWGFPFAFKDQRKKDKLFKLINKKEAWNKPKILICHSPPGNIETIEAKRFEAVILNTVWETTKIPAGWLPIIHSFDAVCVPCRHNIQAMRNSGVTCPIFLAPHGADTELFSPKNKKLSLNEAKGKFIFVSVFDFQHRKNPEALLKAYWEEFTKHDRVLLIIKTYGNSRKNILQAIYDYKKKLGFGSQAAPVQIITGVVDEKYLKGLYTLGNAFVLPTRGEGVGLPFIEALSSGIPVIATGWGGQMEFLNEKNSFLIKYKLSRPSVSMQSEDAISTIYNHLFEEEGQLWAEADIDDLKKQMRLAFENPALCKAKGERGRKDMRKLTWDKAGFSLKQAIEKVIRSKR</sequence>
<comment type="caution">
    <text evidence="2">The sequence shown here is derived from an EMBL/GenBank/DDBJ whole genome shotgun (WGS) entry which is preliminary data.</text>
</comment>
<evidence type="ECO:0000259" key="1">
    <source>
        <dbReference type="Pfam" id="PF00534"/>
    </source>
</evidence>
<dbReference type="PANTHER" id="PTHR46656:SF3">
    <property type="entry name" value="PUTATIVE-RELATED"/>
    <property type="match status" value="1"/>
</dbReference>
<gene>
    <name evidence="2" type="ORF">JOC77_000883</name>
</gene>
<dbReference type="Proteomes" id="UP000823486">
    <property type="component" value="Unassembled WGS sequence"/>
</dbReference>
<dbReference type="PANTHER" id="PTHR46656">
    <property type="entry name" value="PUTATIVE-RELATED"/>
    <property type="match status" value="1"/>
</dbReference>
<protein>
    <submittedName>
        <fullName evidence="2">Glycosyltransferase involved in cell wall biosynthesis</fullName>
    </submittedName>
</protein>
<dbReference type="Pfam" id="PF00534">
    <property type="entry name" value="Glycos_transf_1"/>
    <property type="match status" value="1"/>
</dbReference>
<dbReference type="InterPro" id="IPR001296">
    <property type="entry name" value="Glyco_trans_1"/>
</dbReference>
<name>A0ABS2QG44_9BACI</name>
<evidence type="ECO:0000313" key="3">
    <source>
        <dbReference type="Proteomes" id="UP000823486"/>
    </source>
</evidence>
<accession>A0ABS2QG44</accession>
<dbReference type="SUPFAM" id="SSF53756">
    <property type="entry name" value="UDP-Glycosyltransferase/glycogen phosphorylase"/>
    <property type="match status" value="1"/>
</dbReference>
<keyword evidence="3" id="KW-1185">Reference proteome</keyword>
<reference evidence="2 3" key="1">
    <citation type="submission" date="2021-01" db="EMBL/GenBank/DDBJ databases">
        <title>Genomic Encyclopedia of Type Strains, Phase IV (KMG-IV): sequencing the most valuable type-strain genomes for metagenomic binning, comparative biology and taxonomic classification.</title>
        <authorList>
            <person name="Goeker M."/>
        </authorList>
    </citation>
    <scope>NUCLEOTIDE SEQUENCE [LARGE SCALE GENOMIC DNA]</scope>
    <source>
        <strain evidence="2 3">DSM 105482</strain>
    </source>
</reference>
<evidence type="ECO:0000313" key="2">
    <source>
        <dbReference type="EMBL" id="MBM7691478.1"/>
    </source>
</evidence>
<dbReference type="RefSeq" id="WP_204539023.1">
    <property type="nucleotide sequence ID" value="NZ_JAFBFI010000002.1"/>
</dbReference>
<dbReference type="CDD" id="cd03801">
    <property type="entry name" value="GT4_PimA-like"/>
    <property type="match status" value="1"/>
</dbReference>
<proteinExistence type="predicted"/>
<organism evidence="2 3">
    <name type="scientific">Peribacillus deserti</name>
    <dbReference type="NCBI Taxonomy" id="673318"/>
    <lineage>
        <taxon>Bacteria</taxon>
        <taxon>Bacillati</taxon>
        <taxon>Bacillota</taxon>
        <taxon>Bacilli</taxon>
        <taxon>Bacillales</taxon>
        <taxon>Bacillaceae</taxon>
        <taxon>Peribacillus</taxon>
    </lineage>
</organism>
<dbReference type="Gene3D" id="3.40.50.2000">
    <property type="entry name" value="Glycogen Phosphorylase B"/>
    <property type="match status" value="1"/>
</dbReference>
<feature type="domain" description="Glycosyl transferase family 1" evidence="1">
    <location>
        <begin position="159"/>
        <end position="298"/>
    </location>
</feature>